<sequence>MWPQTRNLDVQAIRDGLPEHPAHARIHCRTKPEPGLRNPVLEWDGQRGQSSLQWLSKTSSQGMRRETQWDFRSTRTSSLARHGQVSTKVYFPKFIPGQAEYSGHEHRTIVSFNPSLKVVYIVLHSSPP</sequence>
<evidence type="ECO:0000313" key="2">
    <source>
        <dbReference type="Proteomes" id="UP000324767"/>
    </source>
</evidence>
<dbReference type="EMBL" id="VXIT01000008">
    <property type="protein sequence ID" value="KAA6411056.1"/>
    <property type="molecule type" value="Genomic_DNA"/>
</dbReference>
<name>A0A5M8PR67_9LECA</name>
<evidence type="ECO:0000313" key="1">
    <source>
        <dbReference type="EMBL" id="KAA6411056.1"/>
    </source>
</evidence>
<organism evidence="1 2">
    <name type="scientific">Lasallia pustulata</name>
    <dbReference type="NCBI Taxonomy" id="136370"/>
    <lineage>
        <taxon>Eukaryota</taxon>
        <taxon>Fungi</taxon>
        <taxon>Dikarya</taxon>
        <taxon>Ascomycota</taxon>
        <taxon>Pezizomycotina</taxon>
        <taxon>Lecanoromycetes</taxon>
        <taxon>OSLEUM clade</taxon>
        <taxon>Umbilicariomycetidae</taxon>
        <taxon>Umbilicariales</taxon>
        <taxon>Umbilicariaceae</taxon>
        <taxon>Lasallia</taxon>
    </lineage>
</organism>
<reference evidence="1 2" key="1">
    <citation type="submission" date="2019-09" db="EMBL/GenBank/DDBJ databases">
        <title>The hologenome of the rock-dwelling lichen Lasallia pustulata.</title>
        <authorList>
            <person name="Greshake Tzovaras B."/>
            <person name="Segers F."/>
            <person name="Bicker A."/>
            <person name="Dal Grande F."/>
            <person name="Otte J."/>
            <person name="Hankeln T."/>
            <person name="Schmitt I."/>
            <person name="Ebersberger I."/>
        </authorList>
    </citation>
    <scope>NUCLEOTIDE SEQUENCE [LARGE SCALE GENOMIC DNA]</scope>
    <source>
        <strain evidence="1">A1-1</strain>
    </source>
</reference>
<accession>A0A5M8PR67</accession>
<gene>
    <name evidence="1" type="ORF">FRX48_05367</name>
</gene>
<dbReference type="Proteomes" id="UP000324767">
    <property type="component" value="Unassembled WGS sequence"/>
</dbReference>
<protein>
    <submittedName>
        <fullName evidence="1">Uncharacterized protein</fullName>
    </submittedName>
</protein>
<dbReference type="AlphaFoldDB" id="A0A5M8PR67"/>
<comment type="caution">
    <text evidence="1">The sequence shown here is derived from an EMBL/GenBank/DDBJ whole genome shotgun (WGS) entry which is preliminary data.</text>
</comment>
<proteinExistence type="predicted"/>